<dbReference type="EMBL" id="VYZN01000027">
    <property type="protein sequence ID" value="KAE9535072.1"/>
    <property type="molecule type" value="Genomic_DNA"/>
</dbReference>
<evidence type="ECO:0000313" key="2">
    <source>
        <dbReference type="Proteomes" id="UP000475862"/>
    </source>
</evidence>
<name>A0A6G0TLM1_APHGL</name>
<gene>
    <name evidence="1" type="ORF">AGLY_008364</name>
</gene>
<comment type="caution">
    <text evidence="1">The sequence shown here is derived from an EMBL/GenBank/DDBJ whole genome shotgun (WGS) entry which is preliminary data.</text>
</comment>
<evidence type="ECO:0000313" key="1">
    <source>
        <dbReference type="EMBL" id="KAE9535072.1"/>
    </source>
</evidence>
<keyword evidence="2" id="KW-1185">Reference proteome</keyword>
<sequence>MQNQVLTKSIILFYCYSKNNNCKYLKFSPNVYTTEMFDLYENFFLKYKYKDFGRPKKLENLIQVPYELFLFHNSFLLTFIDQFFYEICQNCENFQKKKFNTKFSLILSSSYRENSKHHHRKHFNVTITILNICYYSKIISRRYLKILRSIKFFWPNQNTRKFNTKLLIIFEVQILTKIRQNHEYLQIILPLKYKPPFSSTTGNFILG</sequence>
<dbReference type="Proteomes" id="UP000475862">
    <property type="component" value="Unassembled WGS sequence"/>
</dbReference>
<dbReference type="AlphaFoldDB" id="A0A6G0TLM1"/>
<protein>
    <submittedName>
        <fullName evidence="1">Uncharacterized protein</fullName>
    </submittedName>
</protein>
<proteinExistence type="predicted"/>
<reference evidence="1 2" key="1">
    <citation type="submission" date="2019-08" db="EMBL/GenBank/DDBJ databases">
        <title>The genome of the soybean aphid Biotype 1, its phylome, world population structure and adaptation to the North American continent.</title>
        <authorList>
            <person name="Giordano R."/>
            <person name="Donthu R.K."/>
            <person name="Hernandez A.G."/>
            <person name="Wright C.L."/>
            <person name="Zimin A.V."/>
        </authorList>
    </citation>
    <scope>NUCLEOTIDE SEQUENCE [LARGE SCALE GENOMIC DNA]</scope>
    <source>
        <tissue evidence="1">Whole aphids</tissue>
    </source>
</reference>
<accession>A0A6G0TLM1</accession>
<organism evidence="1 2">
    <name type="scientific">Aphis glycines</name>
    <name type="common">Soybean aphid</name>
    <dbReference type="NCBI Taxonomy" id="307491"/>
    <lineage>
        <taxon>Eukaryota</taxon>
        <taxon>Metazoa</taxon>
        <taxon>Ecdysozoa</taxon>
        <taxon>Arthropoda</taxon>
        <taxon>Hexapoda</taxon>
        <taxon>Insecta</taxon>
        <taxon>Pterygota</taxon>
        <taxon>Neoptera</taxon>
        <taxon>Paraneoptera</taxon>
        <taxon>Hemiptera</taxon>
        <taxon>Sternorrhyncha</taxon>
        <taxon>Aphidomorpha</taxon>
        <taxon>Aphidoidea</taxon>
        <taxon>Aphididae</taxon>
        <taxon>Aphidini</taxon>
        <taxon>Aphis</taxon>
        <taxon>Aphis</taxon>
    </lineage>
</organism>